<keyword evidence="2" id="KW-1185">Reference proteome</keyword>
<comment type="caution">
    <text evidence="1">The sequence shown here is derived from an EMBL/GenBank/DDBJ whole genome shotgun (WGS) entry which is preliminary data.</text>
</comment>
<name>A0A8J2LZD8_9BILA</name>
<dbReference type="AlphaFoldDB" id="A0A8J2LZD8"/>
<evidence type="ECO:0000313" key="1">
    <source>
        <dbReference type="EMBL" id="CAG9531865.1"/>
    </source>
</evidence>
<organism evidence="1 2">
    <name type="scientific">Cercopithifilaria johnstoni</name>
    <dbReference type="NCBI Taxonomy" id="2874296"/>
    <lineage>
        <taxon>Eukaryota</taxon>
        <taxon>Metazoa</taxon>
        <taxon>Ecdysozoa</taxon>
        <taxon>Nematoda</taxon>
        <taxon>Chromadorea</taxon>
        <taxon>Rhabditida</taxon>
        <taxon>Spirurina</taxon>
        <taxon>Spiruromorpha</taxon>
        <taxon>Filarioidea</taxon>
        <taxon>Onchocercidae</taxon>
        <taxon>Cercopithifilaria</taxon>
    </lineage>
</organism>
<reference evidence="1" key="1">
    <citation type="submission" date="2021-09" db="EMBL/GenBank/DDBJ databases">
        <authorList>
            <consortium name="Pathogen Informatics"/>
        </authorList>
    </citation>
    <scope>NUCLEOTIDE SEQUENCE</scope>
</reference>
<gene>
    <name evidence="1" type="ORF">CJOHNSTONI_LOCUS2233</name>
</gene>
<sequence length="144" mass="16311">MLMTKSNKPSSLLSLNSIEQLNIPHNQFSDNNNDIYAQACMPSCQCTQQRSTSIIASIFQHQLSPESIIEQSLMSDRLLWQESFTNNDSMPHLTQFTPCVSFCIPSCRKQCIHQTVISSSTVFYSSSAFLYSSQPTVFEIQQDK</sequence>
<dbReference type="Proteomes" id="UP000746747">
    <property type="component" value="Unassembled WGS sequence"/>
</dbReference>
<evidence type="ECO:0000313" key="2">
    <source>
        <dbReference type="Proteomes" id="UP000746747"/>
    </source>
</evidence>
<dbReference type="EMBL" id="CAKAEH010000778">
    <property type="protein sequence ID" value="CAG9531865.1"/>
    <property type="molecule type" value="Genomic_DNA"/>
</dbReference>
<accession>A0A8J2LZD8</accession>
<proteinExistence type="predicted"/>
<protein>
    <submittedName>
        <fullName evidence="1">Uncharacterized protein</fullName>
    </submittedName>
</protein>